<sequence length="88" mass="9892">MNQTTQHHRTQLNNWLQVNGGPERLDWESFRVGPQNDPTWTAICLIDGVEWSRAEASTLAAAKEEAARKVLRTFSFKNMASTGRFASG</sequence>
<keyword evidence="2" id="KW-1185">Reference proteome</keyword>
<proteinExistence type="predicted"/>
<organism evidence="1 2">
    <name type="scientific">Thelephora ganbajun</name>
    <name type="common">Ganba fungus</name>
    <dbReference type="NCBI Taxonomy" id="370292"/>
    <lineage>
        <taxon>Eukaryota</taxon>
        <taxon>Fungi</taxon>
        <taxon>Dikarya</taxon>
        <taxon>Basidiomycota</taxon>
        <taxon>Agaricomycotina</taxon>
        <taxon>Agaricomycetes</taxon>
        <taxon>Thelephorales</taxon>
        <taxon>Thelephoraceae</taxon>
        <taxon>Thelephora</taxon>
    </lineage>
</organism>
<accession>A0ACB6ZTR5</accession>
<reference evidence="1" key="2">
    <citation type="journal article" date="2020" name="Nat. Commun.">
        <title>Large-scale genome sequencing of mycorrhizal fungi provides insights into the early evolution of symbiotic traits.</title>
        <authorList>
            <person name="Miyauchi S."/>
            <person name="Kiss E."/>
            <person name="Kuo A."/>
            <person name="Drula E."/>
            <person name="Kohler A."/>
            <person name="Sanchez-Garcia M."/>
            <person name="Morin E."/>
            <person name="Andreopoulos B."/>
            <person name="Barry K.W."/>
            <person name="Bonito G."/>
            <person name="Buee M."/>
            <person name="Carver A."/>
            <person name="Chen C."/>
            <person name="Cichocki N."/>
            <person name="Clum A."/>
            <person name="Culley D."/>
            <person name="Crous P.W."/>
            <person name="Fauchery L."/>
            <person name="Girlanda M."/>
            <person name="Hayes R.D."/>
            <person name="Keri Z."/>
            <person name="LaButti K."/>
            <person name="Lipzen A."/>
            <person name="Lombard V."/>
            <person name="Magnuson J."/>
            <person name="Maillard F."/>
            <person name="Murat C."/>
            <person name="Nolan M."/>
            <person name="Ohm R.A."/>
            <person name="Pangilinan J."/>
            <person name="Pereira M.F."/>
            <person name="Perotto S."/>
            <person name="Peter M."/>
            <person name="Pfister S."/>
            <person name="Riley R."/>
            <person name="Sitrit Y."/>
            <person name="Stielow J.B."/>
            <person name="Szollosi G."/>
            <person name="Zifcakova L."/>
            <person name="Stursova M."/>
            <person name="Spatafora J.W."/>
            <person name="Tedersoo L."/>
            <person name="Vaario L.M."/>
            <person name="Yamada A."/>
            <person name="Yan M."/>
            <person name="Wang P."/>
            <person name="Xu J."/>
            <person name="Bruns T."/>
            <person name="Baldrian P."/>
            <person name="Vilgalys R."/>
            <person name="Dunand C."/>
            <person name="Henrissat B."/>
            <person name="Grigoriev I.V."/>
            <person name="Hibbett D."/>
            <person name="Nagy L.G."/>
            <person name="Martin F.M."/>
        </authorList>
    </citation>
    <scope>NUCLEOTIDE SEQUENCE</scope>
    <source>
        <strain evidence="1">P2</strain>
    </source>
</reference>
<name>A0ACB6ZTR5_THEGA</name>
<dbReference type="EMBL" id="MU117966">
    <property type="protein sequence ID" value="KAF9652934.1"/>
    <property type="molecule type" value="Genomic_DNA"/>
</dbReference>
<dbReference type="Proteomes" id="UP000886501">
    <property type="component" value="Unassembled WGS sequence"/>
</dbReference>
<gene>
    <name evidence="1" type="ORF">BDM02DRAFT_3265950</name>
</gene>
<evidence type="ECO:0000313" key="1">
    <source>
        <dbReference type="EMBL" id="KAF9652934.1"/>
    </source>
</evidence>
<comment type="caution">
    <text evidence="1">The sequence shown here is derived from an EMBL/GenBank/DDBJ whole genome shotgun (WGS) entry which is preliminary data.</text>
</comment>
<evidence type="ECO:0000313" key="2">
    <source>
        <dbReference type="Proteomes" id="UP000886501"/>
    </source>
</evidence>
<reference evidence="1" key="1">
    <citation type="submission" date="2019-10" db="EMBL/GenBank/DDBJ databases">
        <authorList>
            <consortium name="DOE Joint Genome Institute"/>
            <person name="Kuo A."/>
            <person name="Miyauchi S."/>
            <person name="Kiss E."/>
            <person name="Drula E."/>
            <person name="Kohler A."/>
            <person name="Sanchez-Garcia M."/>
            <person name="Andreopoulos B."/>
            <person name="Barry K.W."/>
            <person name="Bonito G."/>
            <person name="Buee M."/>
            <person name="Carver A."/>
            <person name="Chen C."/>
            <person name="Cichocki N."/>
            <person name="Clum A."/>
            <person name="Culley D."/>
            <person name="Crous P.W."/>
            <person name="Fauchery L."/>
            <person name="Girlanda M."/>
            <person name="Hayes R."/>
            <person name="Keri Z."/>
            <person name="Labutti K."/>
            <person name="Lipzen A."/>
            <person name="Lombard V."/>
            <person name="Magnuson J."/>
            <person name="Maillard F."/>
            <person name="Morin E."/>
            <person name="Murat C."/>
            <person name="Nolan M."/>
            <person name="Ohm R."/>
            <person name="Pangilinan J."/>
            <person name="Pereira M."/>
            <person name="Perotto S."/>
            <person name="Peter M."/>
            <person name="Riley R."/>
            <person name="Sitrit Y."/>
            <person name="Stielow B."/>
            <person name="Szollosi G."/>
            <person name="Zifcakova L."/>
            <person name="Stursova M."/>
            <person name="Spatafora J.W."/>
            <person name="Tedersoo L."/>
            <person name="Vaario L.-M."/>
            <person name="Yamada A."/>
            <person name="Yan M."/>
            <person name="Wang P."/>
            <person name="Xu J."/>
            <person name="Bruns T."/>
            <person name="Baldrian P."/>
            <person name="Vilgalys R."/>
            <person name="Henrissat B."/>
            <person name="Grigoriev I.V."/>
            <person name="Hibbett D."/>
            <person name="Nagy L.G."/>
            <person name="Martin F.M."/>
        </authorList>
    </citation>
    <scope>NUCLEOTIDE SEQUENCE</scope>
    <source>
        <strain evidence="1">P2</strain>
    </source>
</reference>
<protein>
    <submittedName>
        <fullName evidence="1">Uncharacterized protein</fullName>
    </submittedName>
</protein>